<dbReference type="PANTHER" id="PTHR45527:SF1">
    <property type="entry name" value="FATTY ACID SYNTHASE"/>
    <property type="match status" value="1"/>
</dbReference>
<sequence length="141" mass="15761">LVDLSQEQIDRIVAQIPGGTGNVQDIYPLAPLQEGMLFHHLMSPDHDAYVLSNLLAVDTRDHLDAFIAALQAVVDRHDVLRTSFHWELLSRPVQVVWRHAPLSVEEVEAAELRGTAKRIDLGAAPLLRVLVAHDVENGRWL</sequence>
<evidence type="ECO:0000259" key="1">
    <source>
        <dbReference type="Pfam" id="PF00668"/>
    </source>
</evidence>
<dbReference type="GO" id="GO:0003824">
    <property type="term" value="F:catalytic activity"/>
    <property type="evidence" value="ECO:0007669"/>
    <property type="project" value="InterPro"/>
</dbReference>
<dbReference type="GO" id="GO:0005737">
    <property type="term" value="C:cytoplasm"/>
    <property type="evidence" value="ECO:0007669"/>
    <property type="project" value="TreeGrafter"/>
</dbReference>
<dbReference type="GO" id="GO:0044550">
    <property type="term" value="P:secondary metabolite biosynthetic process"/>
    <property type="evidence" value="ECO:0007669"/>
    <property type="project" value="TreeGrafter"/>
</dbReference>
<dbReference type="RefSeq" id="WP_246083909.1">
    <property type="nucleotide sequence ID" value="NZ_SMKP01000474.1"/>
</dbReference>
<feature type="domain" description="Condensation" evidence="1">
    <location>
        <begin position="23"/>
        <end position="116"/>
    </location>
</feature>
<gene>
    <name evidence="2" type="ORF">E1294_52230</name>
</gene>
<dbReference type="GO" id="GO:0043041">
    <property type="term" value="P:amino acid activation for nonribosomal peptide biosynthetic process"/>
    <property type="evidence" value="ECO:0007669"/>
    <property type="project" value="TreeGrafter"/>
</dbReference>
<organism evidence="2 3">
    <name type="scientific">Nonomuraea diastatica</name>
    <dbReference type="NCBI Taxonomy" id="1848329"/>
    <lineage>
        <taxon>Bacteria</taxon>
        <taxon>Bacillati</taxon>
        <taxon>Actinomycetota</taxon>
        <taxon>Actinomycetes</taxon>
        <taxon>Streptosporangiales</taxon>
        <taxon>Streptosporangiaceae</taxon>
        <taxon>Nonomuraea</taxon>
    </lineage>
</organism>
<protein>
    <recommendedName>
        <fullName evidence="1">Condensation domain-containing protein</fullName>
    </recommendedName>
</protein>
<dbReference type="PANTHER" id="PTHR45527">
    <property type="entry name" value="NONRIBOSOMAL PEPTIDE SYNTHETASE"/>
    <property type="match status" value="1"/>
</dbReference>
<dbReference type="Gene3D" id="3.30.559.10">
    <property type="entry name" value="Chloramphenicol acetyltransferase-like domain"/>
    <property type="match status" value="1"/>
</dbReference>
<accession>A0A4R4V1R5</accession>
<dbReference type="InterPro" id="IPR023213">
    <property type="entry name" value="CAT-like_dom_sf"/>
</dbReference>
<feature type="non-terminal residue" evidence="2">
    <location>
        <position position="141"/>
    </location>
</feature>
<evidence type="ECO:0000313" key="2">
    <source>
        <dbReference type="EMBL" id="TDC98967.1"/>
    </source>
</evidence>
<evidence type="ECO:0000313" key="3">
    <source>
        <dbReference type="Proteomes" id="UP000294543"/>
    </source>
</evidence>
<feature type="non-terminal residue" evidence="2">
    <location>
        <position position="1"/>
    </location>
</feature>
<dbReference type="AlphaFoldDB" id="A0A4R4V1R5"/>
<dbReference type="InterPro" id="IPR001242">
    <property type="entry name" value="Condensation_dom"/>
</dbReference>
<dbReference type="Proteomes" id="UP000294543">
    <property type="component" value="Unassembled WGS sequence"/>
</dbReference>
<name>A0A4R4V1R5_9ACTN</name>
<dbReference type="GO" id="GO:0031177">
    <property type="term" value="F:phosphopantetheine binding"/>
    <property type="evidence" value="ECO:0007669"/>
    <property type="project" value="TreeGrafter"/>
</dbReference>
<dbReference type="SUPFAM" id="SSF52777">
    <property type="entry name" value="CoA-dependent acyltransferases"/>
    <property type="match status" value="1"/>
</dbReference>
<dbReference type="EMBL" id="SMKP01000474">
    <property type="protein sequence ID" value="TDC98967.1"/>
    <property type="molecule type" value="Genomic_DNA"/>
</dbReference>
<reference evidence="2 3" key="1">
    <citation type="submission" date="2019-03" db="EMBL/GenBank/DDBJ databases">
        <title>Draft genome sequences of novel Actinobacteria.</title>
        <authorList>
            <person name="Sahin N."/>
            <person name="Ay H."/>
            <person name="Saygin H."/>
        </authorList>
    </citation>
    <scope>NUCLEOTIDE SEQUENCE [LARGE SCALE GENOMIC DNA]</scope>
    <source>
        <strain evidence="2 3">KC712</strain>
    </source>
</reference>
<comment type="caution">
    <text evidence="2">The sequence shown here is derived from an EMBL/GenBank/DDBJ whole genome shotgun (WGS) entry which is preliminary data.</text>
</comment>
<proteinExistence type="predicted"/>
<dbReference type="Pfam" id="PF00668">
    <property type="entry name" value="Condensation"/>
    <property type="match status" value="1"/>
</dbReference>
<dbReference type="GO" id="GO:0008610">
    <property type="term" value="P:lipid biosynthetic process"/>
    <property type="evidence" value="ECO:0007669"/>
    <property type="project" value="UniProtKB-ARBA"/>
</dbReference>
<keyword evidence="3" id="KW-1185">Reference proteome</keyword>